<evidence type="ECO:0000256" key="1">
    <source>
        <dbReference type="SAM" id="Phobius"/>
    </source>
</evidence>
<sequence>MKATTAEDRRSLSRELLSDTGSFVSYFQNYDDLATKDNIFSTQGSSPPRDHNDVLSAAELLKMHPRITREAASSRLQAAWNTYTNIESTLALAVQALIMTDSSAQDWHPAGFSLGDYRPISWLSQEPFVSFVERSYSRTANSRFKEDFTAKSQLKAWKLQKRLGITFRLTDNLSEHLILDVKNNTLYLFHQVAYLKAHLARYQHVPSPLDVPADDSLKCGTLPPQLLVETLYTLQGILFPSLDKKSGDVLNALIRRDGFDPECAQYEGYKIFSEPPEHFQYVYWGKRIAQLHELVKSRPPRNKAEKWFQQKTSERNALLIALLALFISIFVGILSIILGAVQVWIAWMAWKHPVRED</sequence>
<dbReference type="Proteomes" id="UP000567885">
    <property type="component" value="Unassembled WGS sequence"/>
</dbReference>
<feature type="transmembrane region" description="Helical" evidence="1">
    <location>
        <begin position="317"/>
        <end position="350"/>
    </location>
</feature>
<reference evidence="2 3" key="1">
    <citation type="submission" date="2020-05" db="EMBL/GenBank/DDBJ databases">
        <title>Identification and distribution of gene clusters putatively required for synthesis of sphingolipid metabolism inhibitors in phylogenetically diverse species of the filamentous fungus Fusarium.</title>
        <authorList>
            <person name="Kim H.-S."/>
            <person name="Busman M."/>
            <person name="Brown D.W."/>
            <person name="Divon H."/>
            <person name="Uhlig S."/>
            <person name="Proctor R.H."/>
        </authorList>
    </citation>
    <scope>NUCLEOTIDE SEQUENCE [LARGE SCALE GENOMIC DNA]</scope>
    <source>
        <strain evidence="2 3">NRRL 20693</strain>
    </source>
</reference>
<keyword evidence="3" id="KW-1185">Reference proteome</keyword>
<gene>
    <name evidence="2" type="ORF">FHETE_3707</name>
</gene>
<keyword evidence="1" id="KW-0812">Transmembrane</keyword>
<comment type="caution">
    <text evidence="2">The sequence shown here is derived from an EMBL/GenBank/DDBJ whole genome shotgun (WGS) entry which is preliminary data.</text>
</comment>
<proteinExistence type="predicted"/>
<keyword evidence="1" id="KW-1133">Transmembrane helix</keyword>
<accession>A0A8H5WW95</accession>
<dbReference type="EMBL" id="JAAGWQ010000059">
    <property type="protein sequence ID" value="KAF5672573.1"/>
    <property type="molecule type" value="Genomic_DNA"/>
</dbReference>
<dbReference type="AlphaFoldDB" id="A0A8H5WW95"/>
<protein>
    <submittedName>
        <fullName evidence="2">Uncharacterized protein</fullName>
    </submittedName>
</protein>
<evidence type="ECO:0000313" key="3">
    <source>
        <dbReference type="Proteomes" id="UP000567885"/>
    </source>
</evidence>
<name>A0A8H5WW95_FUSHE</name>
<organism evidence="2 3">
    <name type="scientific">Fusarium heterosporum</name>
    <dbReference type="NCBI Taxonomy" id="42747"/>
    <lineage>
        <taxon>Eukaryota</taxon>
        <taxon>Fungi</taxon>
        <taxon>Dikarya</taxon>
        <taxon>Ascomycota</taxon>
        <taxon>Pezizomycotina</taxon>
        <taxon>Sordariomycetes</taxon>
        <taxon>Hypocreomycetidae</taxon>
        <taxon>Hypocreales</taxon>
        <taxon>Nectriaceae</taxon>
        <taxon>Fusarium</taxon>
        <taxon>Fusarium heterosporum species complex</taxon>
    </lineage>
</organism>
<evidence type="ECO:0000313" key="2">
    <source>
        <dbReference type="EMBL" id="KAF5672573.1"/>
    </source>
</evidence>
<dbReference type="OrthoDB" id="5428890at2759"/>
<keyword evidence="1" id="KW-0472">Membrane</keyword>